<dbReference type="InterPro" id="IPR036271">
    <property type="entry name" value="Tet_transcr_reg_TetR-rel_C_sf"/>
</dbReference>
<organism evidence="6 7">
    <name type="scientific">Micromonospora pisi</name>
    <dbReference type="NCBI Taxonomy" id="589240"/>
    <lineage>
        <taxon>Bacteria</taxon>
        <taxon>Bacillati</taxon>
        <taxon>Actinomycetota</taxon>
        <taxon>Actinomycetes</taxon>
        <taxon>Micromonosporales</taxon>
        <taxon>Micromonosporaceae</taxon>
        <taxon>Micromonospora</taxon>
    </lineage>
</organism>
<dbReference type="PROSITE" id="PS50977">
    <property type="entry name" value="HTH_TETR_2"/>
    <property type="match status" value="1"/>
</dbReference>
<dbReference type="Gene3D" id="1.10.357.10">
    <property type="entry name" value="Tetracycline Repressor, domain 2"/>
    <property type="match status" value="1"/>
</dbReference>
<dbReference type="InterPro" id="IPR025996">
    <property type="entry name" value="MT1864/Rv1816-like_C"/>
</dbReference>
<name>A0A495JL10_9ACTN</name>
<feature type="DNA-binding region" description="H-T-H motif" evidence="4">
    <location>
        <begin position="28"/>
        <end position="47"/>
    </location>
</feature>
<dbReference type="Gene3D" id="1.10.10.60">
    <property type="entry name" value="Homeodomain-like"/>
    <property type="match status" value="1"/>
</dbReference>
<sequence length="189" mass="19912">MPRAGLTPAIVVAEAGRIADEVGLDRLTLAAVAQRLGVTLPSLYKHVRGLDGLAQQLAIQALDEFTARGTDATLGLAGQAAMRALAGAYRDYAQSHPGTYAATLRAPDPTDPAHVAAAERAVRVIYAVLAGYGLSGDRAIDAARALRSALHGFVTLEAAHGFGLPRDLDRSYELLVDALDRAFRTWPEG</sequence>
<evidence type="ECO:0000259" key="5">
    <source>
        <dbReference type="PROSITE" id="PS50977"/>
    </source>
</evidence>
<evidence type="ECO:0000313" key="7">
    <source>
        <dbReference type="Proteomes" id="UP000277671"/>
    </source>
</evidence>
<proteinExistence type="predicted"/>
<evidence type="ECO:0000313" key="6">
    <source>
        <dbReference type="EMBL" id="RKR89248.1"/>
    </source>
</evidence>
<keyword evidence="1" id="KW-0805">Transcription regulation</keyword>
<dbReference type="GO" id="GO:0003677">
    <property type="term" value="F:DNA binding"/>
    <property type="evidence" value="ECO:0007669"/>
    <property type="project" value="UniProtKB-UniRule"/>
</dbReference>
<evidence type="ECO:0000256" key="3">
    <source>
        <dbReference type="ARBA" id="ARBA00023163"/>
    </source>
</evidence>
<evidence type="ECO:0000256" key="2">
    <source>
        <dbReference type="ARBA" id="ARBA00023125"/>
    </source>
</evidence>
<keyword evidence="7" id="KW-1185">Reference proteome</keyword>
<dbReference type="RefSeq" id="WP_121157727.1">
    <property type="nucleotide sequence ID" value="NZ_RBKT01000001.1"/>
</dbReference>
<reference evidence="6 7" key="1">
    <citation type="submission" date="2018-10" db="EMBL/GenBank/DDBJ databases">
        <title>Sequencing the genomes of 1000 actinobacteria strains.</title>
        <authorList>
            <person name="Klenk H.-P."/>
        </authorList>
    </citation>
    <scope>NUCLEOTIDE SEQUENCE [LARGE SCALE GENOMIC DNA]</scope>
    <source>
        <strain evidence="6 7">DSM 45175</strain>
    </source>
</reference>
<dbReference type="AlphaFoldDB" id="A0A495JL10"/>
<dbReference type="SUPFAM" id="SSF48498">
    <property type="entry name" value="Tetracyclin repressor-like, C-terminal domain"/>
    <property type="match status" value="1"/>
</dbReference>
<protein>
    <submittedName>
        <fullName evidence="6">TetR family transcriptional regulator</fullName>
    </submittedName>
</protein>
<dbReference type="Proteomes" id="UP000277671">
    <property type="component" value="Unassembled WGS sequence"/>
</dbReference>
<accession>A0A495JL10</accession>
<dbReference type="InterPro" id="IPR001647">
    <property type="entry name" value="HTH_TetR"/>
</dbReference>
<feature type="domain" description="HTH tetR-type" evidence="5">
    <location>
        <begin position="5"/>
        <end position="65"/>
    </location>
</feature>
<dbReference type="EMBL" id="RBKT01000001">
    <property type="protein sequence ID" value="RKR89248.1"/>
    <property type="molecule type" value="Genomic_DNA"/>
</dbReference>
<evidence type="ECO:0000256" key="1">
    <source>
        <dbReference type="ARBA" id="ARBA00023015"/>
    </source>
</evidence>
<comment type="caution">
    <text evidence="6">The sequence shown here is derived from an EMBL/GenBank/DDBJ whole genome shotgun (WGS) entry which is preliminary data.</text>
</comment>
<keyword evidence="2 4" id="KW-0238">DNA-binding</keyword>
<gene>
    <name evidence="6" type="ORF">BDK92_3588</name>
</gene>
<dbReference type="SUPFAM" id="SSF46689">
    <property type="entry name" value="Homeodomain-like"/>
    <property type="match status" value="1"/>
</dbReference>
<dbReference type="OrthoDB" id="71867at2"/>
<keyword evidence="3" id="KW-0804">Transcription</keyword>
<dbReference type="Pfam" id="PF13305">
    <property type="entry name" value="TetR_C_33"/>
    <property type="match status" value="1"/>
</dbReference>
<evidence type="ECO:0000256" key="4">
    <source>
        <dbReference type="PROSITE-ProRule" id="PRU00335"/>
    </source>
</evidence>
<dbReference type="InterPro" id="IPR009057">
    <property type="entry name" value="Homeodomain-like_sf"/>
</dbReference>